<dbReference type="EMBL" id="CP006868">
    <property type="protein sequence ID" value="UXD22448.1"/>
    <property type="molecule type" value="Genomic_DNA"/>
</dbReference>
<dbReference type="AlphaFoldDB" id="A0A977KB94"/>
<name>A0A977KB94_9CREN</name>
<accession>A0A977KB94</accession>
<keyword evidence="2" id="KW-1185">Reference proteome</keyword>
<dbReference type="Proteomes" id="UP001063698">
    <property type="component" value="Chromosome"/>
</dbReference>
<gene>
    <name evidence="1" type="ORF">IPA_04895</name>
</gene>
<evidence type="ECO:0008006" key="3">
    <source>
        <dbReference type="Google" id="ProtNLM"/>
    </source>
</evidence>
<reference evidence="1" key="1">
    <citation type="submission" date="2013-11" db="EMBL/GenBank/DDBJ databases">
        <title>Comparative genomics of Ignicoccus.</title>
        <authorList>
            <person name="Podar M."/>
        </authorList>
    </citation>
    <scope>NUCLEOTIDE SEQUENCE</scope>
    <source>
        <strain evidence="1">DSM 13166</strain>
    </source>
</reference>
<dbReference type="KEGG" id="ipc:IPA_04895"/>
<evidence type="ECO:0000313" key="2">
    <source>
        <dbReference type="Proteomes" id="UP001063698"/>
    </source>
</evidence>
<organism evidence="1 2">
    <name type="scientific">Ignicoccus pacificus DSM 13166</name>
    <dbReference type="NCBI Taxonomy" id="940294"/>
    <lineage>
        <taxon>Archaea</taxon>
        <taxon>Thermoproteota</taxon>
        <taxon>Thermoprotei</taxon>
        <taxon>Desulfurococcales</taxon>
        <taxon>Desulfurococcaceae</taxon>
        <taxon>Ignicoccus</taxon>
    </lineage>
</organism>
<evidence type="ECO:0000313" key="1">
    <source>
        <dbReference type="EMBL" id="UXD22448.1"/>
    </source>
</evidence>
<sequence>MPNLTTFLSENQTAQQALEAIKTLISEIRDYGFVRIFTLPTFEELIAASQVQQVMENNDIQALVDIYPFNYPPEDSPTIVIGTRIGKRRAPTIEVSPGPLLMEERRVSFWINNGSISSIIIKVLEEMFVVKEEYKIYSLIAAYAGDRGDVGSGLDGLIVEDLEIAGIVEKSFTFSLYKWKSLPLIHSVAYTAVPYFHGLLASPEKVLNFLKASGIDIEETERLLDMMTEEEKLVNTLKALTEYLNNVSKRKREVTEILYEGVEVKEDATKNFDVPSILMHGFKQGSLIFLGVSDISLYHVVSLITLGKYYYKAEDLYLKTITFASSELPAALAVPKSYTVSGRRGTLLFLPEKPPSPTLLYRMVRDFGIGREAAHVVGFNASSKTMVPIDSLKRASLDVIGIIRRSISKGWKIDGGCLVKEDEDGREFKELLSS</sequence>
<protein>
    <recommendedName>
        <fullName evidence="3">NurA domain-containing protein</fullName>
    </recommendedName>
</protein>
<proteinExistence type="predicted"/>